<dbReference type="SUPFAM" id="SSF52096">
    <property type="entry name" value="ClpP/crotonase"/>
    <property type="match status" value="2"/>
</dbReference>
<dbReference type="Proteomes" id="UP000191040">
    <property type="component" value="Chromosome I"/>
</dbReference>
<dbReference type="PROSITE" id="PS50989">
    <property type="entry name" value="COA_CT_CTER"/>
    <property type="match status" value="1"/>
</dbReference>
<dbReference type="AlphaFoldDB" id="A0A1T4Z2P8"/>
<dbReference type="GO" id="GO:0004658">
    <property type="term" value="F:propionyl-CoA carboxylase activity"/>
    <property type="evidence" value="ECO:0007669"/>
    <property type="project" value="TreeGrafter"/>
</dbReference>
<evidence type="ECO:0000313" key="3">
    <source>
        <dbReference type="Proteomes" id="UP000191040"/>
    </source>
</evidence>
<keyword evidence="2" id="KW-0808">Transferase</keyword>
<dbReference type="Gene3D" id="3.90.226.10">
    <property type="entry name" value="2-enoyl-CoA Hydratase, Chain A, domain 1"/>
    <property type="match status" value="2"/>
</dbReference>
<dbReference type="InterPro" id="IPR011763">
    <property type="entry name" value="COA_CT_C"/>
</dbReference>
<dbReference type="PANTHER" id="PTHR43842:SF2">
    <property type="entry name" value="PROPIONYL-COA CARBOXYLASE BETA CHAIN, MITOCHONDRIAL"/>
    <property type="match status" value="1"/>
</dbReference>
<evidence type="ECO:0000313" key="2">
    <source>
        <dbReference type="EMBL" id="SKB07821.1"/>
    </source>
</evidence>
<keyword evidence="3" id="KW-1185">Reference proteome</keyword>
<proteinExistence type="predicted"/>
<reference evidence="3" key="1">
    <citation type="submission" date="2017-02" db="EMBL/GenBank/DDBJ databases">
        <authorList>
            <person name="Varghese N."/>
            <person name="Submissions S."/>
        </authorList>
    </citation>
    <scope>NUCLEOTIDE SEQUENCE [LARGE SCALE GENOMIC DNA]</scope>
    <source>
        <strain evidence="3">9H-4</strain>
    </source>
</reference>
<dbReference type="InterPro" id="IPR029045">
    <property type="entry name" value="ClpP/crotonase-like_dom_sf"/>
</dbReference>
<feature type="domain" description="CoA carboxyltransferase C-terminal" evidence="1">
    <location>
        <begin position="268"/>
        <end position="500"/>
    </location>
</feature>
<dbReference type="InterPro" id="IPR034733">
    <property type="entry name" value="AcCoA_carboxyl_beta"/>
</dbReference>
<dbReference type="PANTHER" id="PTHR43842">
    <property type="entry name" value="PROPIONYL-COA CARBOXYLASE BETA CHAIN"/>
    <property type="match status" value="1"/>
</dbReference>
<protein>
    <submittedName>
        <fullName evidence="2">Acetyl-CoA carboxylase, carboxyltransferase component</fullName>
    </submittedName>
</protein>
<dbReference type="STRING" id="1736691.SAMN06295964_1845"/>
<dbReference type="InterPro" id="IPR051047">
    <property type="entry name" value="AccD/PCCB"/>
</dbReference>
<organism evidence="2 3">
    <name type="scientific">Aeromicrobium choanae</name>
    <dbReference type="NCBI Taxonomy" id="1736691"/>
    <lineage>
        <taxon>Bacteria</taxon>
        <taxon>Bacillati</taxon>
        <taxon>Actinomycetota</taxon>
        <taxon>Actinomycetes</taxon>
        <taxon>Propionibacteriales</taxon>
        <taxon>Nocardioidaceae</taxon>
        <taxon>Aeromicrobium</taxon>
    </lineage>
</organism>
<dbReference type="Pfam" id="PF01039">
    <property type="entry name" value="Carboxyl_trans"/>
    <property type="match status" value="1"/>
</dbReference>
<gene>
    <name evidence="2" type="ORF">SAMN06295964_1845</name>
</gene>
<evidence type="ECO:0000259" key="1">
    <source>
        <dbReference type="PROSITE" id="PS50989"/>
    </source>
</evidence>
<sequence length="518" mass="54958">MTTTLGHDEVHRRRALAMRLGGADQVARQHAQGKLTARERVDLLADLGTLREFGILTGRAEYSAQGELRAFVPKGQVDGLVEIDGRPAVVSAGDFTVRGGAGGVDAVGFGREPLAAERALESGVPLIRLLDASGGSVKSFLDLGRTYPPDGNTFVASEVDLLQLAPVVSAVMGPVAGLPAVAACLGHFNVMVKETSQLFPGGPPVVKAALGLDITKEDLGGWRVHVEESGSVNNVAVDEHDALAQIRTFLSYLPTNVHSMPPRATPLAPRTDPATLRDVIPEDSRAPFDPRSVIDAVVDQASFFELSPAYGGSRVTGLARVDGYPVGIMANDPGVLGGSTDTAAAMKTIRLIQICDQFHLPLISLADEPGVLVGPDSERAGIENAGARLVWSVCRSRMPWMTVVMGRLFGVGGQTHHRPSGMFRRIAWPTAQWGSMHISGGTFAAFRSQIESAPDPEAEQARIEAQLRAVTSPFRTAEATGQDIVDPAETRVLVVGFVRDAQLPLARQLGPSPTPFHP</sequence>
<name>A0A1T4Z2P8_9ACTN</name>
<dbReference type="EMBL" id="LT796768">
    <property type="protein sequence ID" value="SKB07821.1"/>
    <property type="molecule type" value="Genomic_DNA"/>
</dbReference>
<dbReference type="GO" id="GO:0016740">
    <property type="term" value="F:transferase activity"/>
    <property type="evidence" value="ECO:0007669"/>
    <property type="project" value="UniProtKB-KW"/>
</dbReference>
<dbReference type="RefSeq" id="WP_153302956.1">
    <property type="nucleotide sequence ID" value="NZ_LT796768.1"/>
</dbReference>
<accession>A0A1T4Z2P8</accession>
<dbReference type="OrthoDB" id="5240504at2"/>